<keyword evidence="3" id="KW-0732">Signal</keyword>
<feature type="domain" description="Receptor ligand binding region" evidence="8">
    <location>
        <begin position="17"/>
        <end position="323"/>
    </location>
</feature>
<keyword evidence="6" id="KW-0675">Receptor</keyword>
<dbReference type="PANTHER" id="PTHR44755">
    <property type="entry name" value="NATRIURETIC PEPTIDE RECEPTOR 3-RELATED"/>
    <property type="match status" value="1"/>
</dbReference>
<dbReference type="Proteomes" id="UP000678393">
    <property type="component" value="Unassembled WGS sequence"/>
</dbReference>
<evidence type="ECO:0000256" key="6">
    <source>
        <dbReference type="ARBA" id="ARBA00023170"/>
    </source>
</evidence>
<reference evidence="9" key="1">
    <citation type="submission" date="2021-04" db="EMBL/GenBank/DDBJ databases">
        <authorList>
            <consortium name="Molecular Ecology Group"/>
        </authorList>
    </citation>
    <scope>NUCLEOTIDE SEQUENCE</scope>
</reference>
<keyword evidence="10" id="KW-1185">Reference proteome</keyword>
<dbReference type="InterPro" id="IPR001170">
    <property type="entry name" value="ANPR/GUC"/>
</dbReference>
<comment type="caution">
    <text evidence="9">The sequence shown here is derived from an EMBL/GenBank/DDBJ whole genome shotgun (WGS) entry which is preliminary data.</text>
</comment>
<evidence type="ECO:0000313" key="10">
    <source>
        <dbReference type="Proteomes" id="UP000678393"/>
    </source>
</evidence>
<comment type="subcellular location">
    <subcellularLocation>
        <location evidence="1">Membrane</location>
        <topology evidence="1">Single-pass type I membrane protein</topology>
    </subcellularLocation>
</comment>
<evidence type="ECO:0000259" key="8">
    <source>
        <dbReference type="Pfam" id="PF01094"/>
    </source>
</evidence>
<dbReference type="InterPro" id="IPR028082">
    <property type="entry name" value="Peripla_BP_I"/>
</dbReference>
<dbReference type="GO" id="GO:0038023">
    <property type="term" value="F:signaling receptor activity"/>
    <property type="evidence" value="ECO:0007669"/>
    <property type="project" value="TreeGrafter"/>
</dbReference>
<evidence type="ECO:0000256" key="2">
    <source>
        <dbReference type="ARBA" id="ARBA00022692"/>
    </source>
</evidence>
<dbReference type="GO" id="GO:0016020">
    <property type="term" value="C:membrane"/>
    <property type="evidence" value="ECO:0007669"/>
    <property type="project" value="UniProtKB-SubCell"/>
</dbReference>
<proteinExistence type="predicted"/>
<evidence type="ECO:0000256" key="7">
    <source>
        <dbReference type="ARBA" id="ARBA00023180"/>
    </source>
</evidence>
<evidence type="ECO:0000256" key="3">
    <source>
        <dbReference type="ARBA" id="ARBA00022729"/>
    </source>
</evidence>
<evidence type="ECO:0000256" key="4">
    <source>
        <dbReference type="ARBA" id="ARBA00022989"/>
    </source>
</evidence>
<keyword evidence="4" id="KW-1133">Transmembrane helix</keyword>
<feature type="non-terminal residue" evidence="9">
    <location>
        <position position="1"/>
    </location>
</feature>
<dbReference type="AlphaFoldDB" id="A0A8S4A6Z9"/>
<evidence type="ECO:0000313" key="9">
    <source>
        <dbReference type="EMBL" id="CAG5136002.1"/>
    </source>
</evidence>
<dbReference type="Pfam" id="PF01094">
    <property type="entry name" value="ANF_receptor"/>
    <property type="match status" value="1"/>
</dbReference>
<dbReference type="InterPro" id="IPR052612">
    <property type="entry name" value="ANP_Clearance_Receptor"/>
</dbReference>
<dbReference type="SUPFAM" id="SSF53822">
    <property type="entry name" value="Periplasmic binding protein-like I"/>
    <property type="match status" value="1"/>
</dbReference>
<keyword evidence="7" id="KW-0325">Glycoprotein</keyword>
<dbReference type="PRINTS" id="PR00255">
    <property type="entry name" value="NATPEPTIDER"/>
</dbReference>
<dbReference type="Gene3D" id="3.40.50.2300">
    <property type="match status" value="2"/>
</dbReference>
<dbReference type="GO" id="GO:0007165">
    <property type="term" value="P:signal transduction"/>
    <property type="evidence" value="ECO:0007669"/>
    <property type="project" value="TreeGrafter"/>
</dbReference>
<keyword evidence="2" id="KW-0812">Transmembrane</keyword>
<sequence length="338" mass="38907">QNMEEFTLASSMGPFALSVELVQREGLLGDLGINITWRDSACDPKAALGHFVTYLLDQRPDVVFGPPCTRAMMPVADLAAFQNIPIFSWVSNMHDLDNKTIKSTLVRAIAPLSSLGELLIFFCDQMKWSRVSMISTSGEFPEGMASFFRQAFKEKDTFSVVREFNGVADMVSRQKIEEMYNTIKQDARIIILVIPKNEVRRYLVIAHDLGMTNGDFQFLYTERTVSDKTFLDEFTSRRFWQLGDEDDEKARRGYHNLLYFTYHYLTEWSLDSDESTQAALRVFGSDKTLPRPTPPDKFSRFLYDAFYLYAKAFNETMEMNQPPDGVHIFEASKNKHFQ</sequence>
<keyword evidence="5" id="KW-0472">Membrane</keyword>
<protein>
    <recommendedName>
        <fullName evidence="8">Receptor ligand binding region domain-containing protein</fullName>
    </recommendedName>
</protein>
<dbReference type="GO" id="GO:0017046">
    <property type="term" value="F:peptide hormone binding"/>
    <property type="evidence" value="ECO:0007669"/>
    <property type="project" value="TreeGrafter"/>
</dbReference>
<accession>A0A8S4A6Z9</accession>
<dbReference type="CDD" id="cd06352">
    <property type="entry name" value="PBP1_NPR_GC-like"/>
    <property type="match status" value="1"/>
</dbReference>
<dbReference type="InterPro" id="IPR001828">
    <property type="entry name" value="ANF_lig-bd_rcpt"/>
</dbReference>
<feature type="non-terminal residue" evidence="9">
    <location>
        <position position="338"/>
    </location>
</feature>
<dbReference type="EMBL" id="CAJHNH020008477">
    <property type="protein sequence ID" value="CAG5136002.1"/>
    <property type="molecule type" value="Genomic_DNA"/>
</dbReference>
<gene>
    <name evidence="9" type="ORF">CUNI_LOCUS21560</name>
</gene>
<name>A0A8S4A6Z9_9EUPU</name>
<organism evidence="9 10">
    <name type="scientific">Candidula unifasciata</name>
    <dbReference type="NCBI Taxonomy" id="100452"/>
    <lineage>
        <taxon>Eukaryota</taxon>
        <taxon>Metazoa</taxon>
        <taxon>Spiralia</taxon>
        <taxon>Lophotrochozoa</taxon>
        <taxon>Mollusca</taxon>
        <taxon>Gastropoda</taxon>
        <taxon>Heterobranchia</taxon>
        <taxon>Euthyneura</taxon>
        <taxon>Panpulmonata</taxon>
        <taxon>Eupulmonata</taxon>
        <taxon>Stylommatophora</taxon>
        <taxon>Helicina</taxon>
        <taxon>Helicoidea</taxon>
        <taxon>Geomitridae</taxon>
        <taxon>Candidula</taxon>
    </lineage>
</organism>
<evidence type="ECO:0000256" key="1">
    <source>
        <dbReference type="ARBA" id="ARBA00004479"/>
    </source>
</evidence>
<dbReference type="OrthoDB" id="6142301at2759"/>
<dbReference type="PANTHER" id="PTHR44755:SF8">
    <property type="entry name" value="RECEPTOR LIGAND BINDING REGION DOMAIN-CONTAINING PROTEIN"/>
    <property type="match status" value="1"/>
</dbReference>
<evidence type="ECO:0000256" key="5">
    <source>
        <dbReference type="ARBA" id="ARBA00023136"/>
    </source>
</evidence>